<dbReference type="RefSeq" id="WP_243538896.1">
    <property type="nucleotide sequence ID" value="NZ_CP093442.1"/>
</dbReference>
<feature type="region of interest" description="Disordered" evidence="1">
    <location>
        <begin position="341"/>
        <end position="363"/>
    </location>
</feature>
<reference evidence="2" key="1">
    <citation type="submission" date="2022-03" db="EMBL/GenBank/DDBJ databases">
        <title>Genome Identification and Characterization of new species Bdellovibrio reynosense LBG001 sp. nov. from a Mexico soil sample.</title>
        <authorList>
            <person name="Camilli A."/>
            <person name="Ajao Y."/>
            <person name="Guo X."/>
        </authorList>
    </citation>
    <scope>NUCLEOTIDE SEQUENCE</scope>
    <source>
        <strain evidence="2">LBG001</strain>
    </source>
</reference>
<dbReference type="NCBIfam" id="TIGR04562">
    <property type="entry name" value="TIGR04552 family protein"/>
    <property type="match status" value="1"/>
</dbReference>
<dbReference type="NCBIfam" id="TIGR04552">
    <property type="entry name" value="TIGR04552 family protein"/>
    <property type="match status" value="1"/>
</dbReference>
<organism evidence="2 3">
    <name type="scientific">Bdellovibrio reynosensis</name>
    <dbReference type="NCBI Taxonomy" id="2835041"/>
    <lineage>
        <taxon>Bacteria</taxon>
        <taxon>Pseudomonadati</taxon>
        <taxon>Bdellovibrionota</taxon>
        <taxon>Bdellovibrionia</taxon>
        <taxon>Bdellovibrionales</taxon>
        <taxon>Pseudobdellovibrionaceae</taxon>
        <taxon>Bdellovibrio</taxon>
    </lineage>
</organism>
<name>A0ABY4CB41_9BACT</name>
<evidence type="ECO:0000313" key="3">
    <source>
        <dbReference type="Proteomes" id="UP000830116"/>
    </source>
</evidence>
<keyword evidence="3" id="KW-1185">Reference proteome</keyword>
<accession>A0ABY4CB41</accession>
<feature type="compositionally biased region" description="Basic residues" evidence="1">
    <location>
        <begin position="354"/>
        <end position="363"/>
    </location>
</feature>
<sequence>MPQRFIFDSSILDSVVGGHSAIEIPKLNIHNIDAATSFLLSYGFDISRESDSEKLWYYHRRALVLMIEKLGFLETEIPEVFLDRRNLSDIRKLLVYASSQDPQEQQLQRWACAILRCMHVFVHAENDLFSSFSEEIQSQILTPFQDCILHDGTTHRTFLKSPGDPLPPIELLGFEVKPFKTSSSTVIKLLAKPDALAMKIFDKLGVRFVTRNLFDTFQVVRFLIRENVISFPHIMPDQSSNNLYPVSLFMEVCDDLSHRLDTLDEKSIQSAFDLKMAEQGENVKFLRKENFFSGEDYRFIKFISRKLIHIKPHGGKEAFSFFYPFEVQIMDQSAHEKILSGPSEHQAYKERQRNAARKRLFPE</sequence>
<protein>
    <submittedName>
        <fullName evidence="2">TIGR04552 family protein</fullName>
    </submittedName>
</protein>
<dbReference type="EMBL" id="CP093442">
    <property type="protein sequence ID" value="UOF02130.1"/>
    <property type="molecule type" value="Genomic_DNA"/>
</dbReference>
<gene>
    <name evidence="2" type="ORF">MNR06_04070</name>
</gene>
<proteinExistence type="predicted"/>
<dbReference type="InterPro" id="IPR030824">
    <property type="entry name" value="CHP04562"/>
</dbReference>
<dbReference type="Proteomes" id="UP000830116">
    <property type="component" value="Chromosome"/>
</dbReference>
<evidence type="ECO:0000256" key="1">
    <source>
        <dbReference type="SAM" id="MobiDB-lite"/>
    </source>
</evidence>
<evidence type="ECO:0000313" key="2">
    <source>
        <dbReference type="EMBL" id="UOF02130.1"/>
    </source>
</evidence>